<evidence type="ECO:0000313" key="4">
    <source>
        <dbReference type="Proteomes" id="UP000478008"/>
    </source>
</evidence>
<reference evidence="3 4" key="1">
    <citation type="submission" date="2019-07" db="EMBL/GenBank/DDBJ databases">
        <authorList>
            <person name="Friedrich A."/>
            <person name="Schacherer J."/>
        </authorList>
    </citation>
    <scope>NUCLEOTIDE SEQUENCE [LARGE SCALE GENOMIC DNA]</scope>
</reference>
<dbReference type="OrthoDB" id="10252102at2759"/>
<accession>A0A7D9H194</accession>
<dbReference type="Proteomes" id="UP000568158">
    <property type="component" value="Unassembled WGS sequence"/>
</dbReference>
<dbReference type="SUPFAM" id="SSF64356">
    <property type="entry name" value="SNARE-like"/>
    <property type="match status" value="1"/>
</dbReference>
<gene>
    <name evidence="3" type="primary">TRS20</name>
    <name evidence="2" type="ORF">BRETT_000854</name>
    <name evidence="3" type="ORF">DEBR0S3_01508G</name>
    <name evidence="1" type="ORF">HII12_005068</name>
</gene>
<evidence type="ECO:0000313" key="1">
    <source>
        <dbReference type="EMBL" id="KAF6006323.1"/>
    </source>
</evidence>
<dbReference type="CDD" id="cd14825">
    <property type="entry name" value="TRAPPC2_sedlin"/>
    <property type="match status" value="1"/>
</dbReference>
<evidence type="ECO:0000313" key="3">
    <source>
        <dbReference type="EMBL" id="VUG18068.1"/>
    </source>
</evidence>
<dbReference type="PANTHER" id="PTHR12403">
    <property type="entry name" value="TRAFFICKING PROTEIN PARTICLE COMPLEX SUBUNIT 2"/>
    <property type="match status" value="1"/>
</dbReference>
<dbReference type="EMBL" id="JABCYN010000053">
    <property type="protein sequence ID" value="KAF6006323.1"/>
    <property type="molecule type" value="Genomic_DNA"/>
</dbReference>
<dbReference type="Gene3D" id="3.30.450.70">
    <property type="match status" value="1"/>
</dbReference>
<reference evidence="1 5" key="2">
    <citation type="journal article" date="2020" name="Appl. Microbiol. Biotechnol.">
        <title>Targeted gene deletion in Brettanomyces bruxellensis with an expression-free CRISPR-Cas9 system.</title>
        <authorList>
            <person name="Varela C."/>
            <person name="Bartel C."/>
            <person name="Onetto C."/>
            <person name="Borneman A."/>
        </authorList>
    </citation>
    <scope>NUCLEOTIDE SEQUENCE [LARGE SCALE GENOMIC DNA]</scope>
    <source>
        <strain evidence="1 5">AWRI1613</strain>
    </source>
</reference>
<dbReference type="Proteomes" id="UP000478008">
    <property type="component" value="Unassembled WGS sequence"/>
</dbReference>
<dbReference type="EMBL" id="CABFWN010000003">
    <property type="protein sequence ID" value="VUG18068.1"/>
    <property type="molecule type" value="Genomic_DNA"/>
</dbReference>
<name>A0A7D9H194_DEKBR</name>
<evidence type="ECO:0000313" key="5">
    <source>
        <dbReference type="Proteomes" id="UP000568158"/>
    </source>
</evidence>
<dbReference type="OMA" id="RYMNQFI"/>
<dbReference type="GO" id="GO:0005737">
    <property type="term" value="C:cytoplasm"/>
    <property type="evidence" value="ECO:0007669"/>
    <property type="project" value="GOC"/>
</dbReference>
<keyword evidence="4" id="KW-1185">Reference proteome</keyword>
<dbReference type="AlphaFoldDB" id="A0A7D9H194"/>
<protein>
    <submittedName>
        <fullName evidence="3">DEBR0S3_01508g1_1</fullName>
    </submittedName>
</protein>
<reference evidence="2" key="4">
    <citation type="journal article" name="BMC Genomics">
        <title>New genome assemblies reveal patterns of domestication and adaptation across Brettanomyces (Dekkera) species.</title>
        <authorList>
            <person name="Roach M.J."/>
            <person name="Borneman A.R."/>
        </authorList>
    </citation>
    <scope>NUCLEOTIDE SEQUENCE</scope>
    <source>
        <strain evidence="2">UCD 2041</strain>
    </source>
</reference>
<reference evidence="2" key="3">
    <citation type="submission" date="2020-10" db="EMBL/GenBank/DDBJ databases">
        <authorList>
            <person name="Palmer J.M."/>
        </authorList>
    </citation>
    <scope>NUCLEOTIDE SEQUENCE</scope>
    <source>
        <strain evidence="2">UCD 2041</strain>
    </source>
</reference>
<dbReference type="InterPro" id="IPR006722">
    <property type="entry name" value="Sedlin"/>
</dbReference>
<dbReference type="EMBL" id="CP063136">
    <property type="protein sequence ID" value="QOU21135.1"/>
    <property type="molecule type" value="Genomic_DNA"/>
</dbReference>
<dbReference type="InterPro" id="IPR011012">
    <property type="entry name" value="Longin-like_dom_sf"/>
</dbReference>
<evidence type="ECO:0000313" key="2">
    <source>
        <dbReference type="EMBL" id="QOU21135.1"/>
    </source>
</evidence>
<dbReference type="Proteomes" id="UP000663131">
    <property type="component" value="Chromosome 8"/>
</dbReference>
<dbReference type="Pfam" id="PF04628">
    <property type="entry name" value="Sedlin_N"/>
    <property type="match status" value="1"/>
</dbReference>
<proteinExistence type="predicted"/>
<dbReference type="GO" id="GO:0006888">
    <property type="term" value="P:endoplasmic reticulum to Golgi vesicle-mediated transport"/>
    <property type="evidence" value="ECO:0007669"/>
    <property type="project" value="InterPro"/>
</dbReference>
<organism evidence="3 4">
    <name type="scientific">Dekkera bruxellensis</name>
    <name type="common">Brettanomyces custersii</name>
    <dbReference type="NCBI Taxonomy" id="5007"/>
    <lineage>
        <taxon>Eukaryota</taxon>
        <taxon>Fungi</taxon>
        <taxon>Dikarya</taxon>
        <taxon>Ascomycota</taxon>
        <taxon>Saccharomycotina</taxon>
        <taxon>Pichiomycetes</taxon>
        <taxon>Pichiales</taxon>
        <taxon>Pichiaceae</taxon>
        <taxon>Brettanomyces</taxon>
    </lineage>
</organism>
<sequence>MSYYFAILGTNDAPVYELEIGTYRQSGNGVPHLPNELQELEQFILNSSLDILQDNQFKDTGLFSKNLDSFYGYKILSYLTQGNGKFLIMTDLKNHDESIRQFFIEIHELYVRNLLNPFYEINQPIRSADFDTRVRALAKRYL</sequence>